<name>A0A372JTI5_9ACTN</name>
<reference evidence="5 6" key="1">
    <citation type="submission" date="2018-08" db="EMBL/GenBank/DDBJ databases">
        <title>Actinomadura jelena sp. nov., a novel Actinomycete isolated from soil in Chad.</title>
        <authorList>
            <person name="Shi L."/>
        </authorList>
    </citation>
    <scope>NUCLEOTIDE SEQUENCE [LARGE SCALE GENOMIC DNA]</scope>
    <source>
        <strain evidence="5 6">NEAU-G17</strain>
    </source>
</reference>
<dbReference type="PANTHER" id="PTHR48108:SF34">
    <property type="entry name" value="CBS DOMAIN-CONTAINING PROTEIN YHCV"/>
    <property type="match status" value="1"/>
</dbReference>
<dbReference type="InterPro" id="IPR046342">
    <property type="entry name" value="CBS_dom_sf"/>
</dbReference>
<dbReference type="InterPro" id="IPR051462">
    <property type="entry name" value="CBS_domain-containing"/>
</dbReference>
<dbReference type="SMART" id="SM00116">
    <property type="entry name" value="CBS"/>
    <property type="match status" value="2"/>
</dbReference>
<dbReference type="CDD" id="cd04622">
    <property type="entry name" value="CBS_pair_HRP1_like"/>
    <property type="match status" value="1"/>
</dbReference>
<evidence type="ECO:0000256" key="1">
    <source>
        <dbReference type="ARBA" id="ARBA00022737"/>
    </source>
</evidence>
<evidence type="ECO:0000256" key="2">
    <source>
        <dbReference type="PROSITE-ProRule" id="PRU00703"/>
    </source>
</evidence>
<keyword evidence="6" id="KW-1185">Reference proteome</keyword>
<dbReference type="PROSITE" id="PS51371">
    <property type="entry name" value="CBS"/>
    <property type="match status" value="2"/>
</dbReference>
<dbReference type="InterPro" id="IPR000644">
    <property type="entry name" value="CBS_dom"/>
</dbReference>
<organism evidence="5 6">
    <name type="scientific">Actinomadura logoneensis</name>
    <dbReference type="NCBI Taxonomy" id="2293572"/>
    <lineage>
        <taxon>Bacteria</taxon>
        <taxon>Bacillati</taxon>
        <taxon>Actinomycetota</taxon>
        <taxon>Actinomycetes</taxon>
        <taxon>Streptosporangiales</taxon>
        <taxon>Thermomonosporaceae</taxon>
        <taxon>Actinomadura</taxon>
    </lineage>
</organism>
<dbReference type="AlphaFoldDB" id="A0A372JTI5"/>
<comment type="caution">
    <text evidence="5">The sequence shown here is derived from an EMBL/GenBank/DDBJ whole genome shotgun (WGS) entry which is preliminary data.</text>
</comment>
<feature type="domain" description="CBS" evidence="4">
    <location>
        <begin position="77"/>
        <end position="133"/>
    </location>
</feature>
<accession>A0A372JTI5</accession>
<proteinExistence type="predicted"/>
<dbReference type="Gene3D" id="3.10.580.10">
    <property type="entry name" value="CBS-domain"/>
    <property type="match status" value="1"/>
</dbReference>
<dbReference type="Pfam" id="PF00571">
    <property type="entry name" value="CBS"/>
    <property type="match status" value="2"/>
</dbReference>
<feature type="region of interest" description="Disordered" evidence="3">
    <location>
        <begin position="1"/>
        <end position="22"/>
    </location>
</feature>
<keyword evidence="1" id="KW-0677">Repeat</keyword>
<dbReference type="OrthoDB" id="9789996at2"/>
<dbReference type="EMBL" id="QURH01000031">
    <property type="protein sequence ID" value="RFU43332.1"/>
    <property type="molecule type" value="Genomic_DNA"/>
</dbReference>
<dbReference type="SUPFAM" id="SSF54631">
    <property type="entry name" value="CBS-domain pair"/>
    <property type="match status" value="1"/>
</dbReference>
<feature type="domain" description="CBS" evidence="4">
    <location>
        <begin position="12"/>
        <end position="68"/>
    </location>
</feature>
<gene>
    <name evidence="5" type="ORF">DZF91_01765</name>
</gene>
<keyword evidence="2" id="KW-0129">CBS domain</keyword>
<sequence length="144" mass="15936">MSPRVPRVSDVMTRRPRSLPRESTLHEAARLMRDEGIGDVLVTAAGRLCGMVTDRDIVVRAVAEDWDARITSLGEVCTADLATVRPDDDAATAARLMRERAVRRLPVVDEKRRPVGIVSLGDLADCERLSVPTLEEIWRAPPNL</sequence>
<dbReference type="Proteomes" id="UP000261811">
    <property type="component" value="Unassembled WGS sequence"/>
</dbReference>
<protein>
    <submittedName>
        <fullName evidence="5">CBS domain-containing protein</fullName>
    </submittedName>
</protein>
<evidence type="ECO:0000313" key="6">
    <source>
        <dbReference type="Proteomes" id="UP000261811"/>
    </source>
</evidence>
<evidence type="ECO:0000256" key="3">
    <source>
        <dbReference type="SAM" id="MobiDB-lite"/>
    </source>
</evidence>
<evidence type="ECO:0000259" key="4">
    <source>
        <dbReference type="PROSITE" id="PS51371"/>
    </source>
</evidence>
<dbReference type="PANTHER" id="PTHR48108">
    <property type="entry name" value="CBS DOMAIN-CONTAINING PROTEIN CBSX2, CHLOROPLASTIC"/>
    <property type="match status" value="1"/>
</dbReference>
<evidence type="ECO:0000313" key="5">
    <source>
        <dbReference type="EMBL" id="RFU43332.1"/>
    </source>
</evidence>